<proteinExistence type="predicted"/>
<name>A0ABW6PH71_9NOCA</name>
<dbReference type="EMBL" id="JBIAMX010000001">
    <property type="protein sequence ID" value="MFF0541741.1"/>
    <property type="molecule type" value="Genomic_DNA"/>
</dbReference>
<feature type="region of interest" description="Disordered" evidence="1">
    <location>
        <begin position="1"/>
        <end position="54"/>
    </location>
</feature>
<evidence type="ECO:0008006" key="4">
    <source>
        <dbReference type="Google" id="ProtNLM"/>
    </source>
</evidence>
<sequence length="163" mass="17401">MSAPENPMSIPGPEGNADEASAVADNTGTPEVSQGLREARDRYRSERDASRDELTAAQARIARMQRSEIERLATEAGLSHGSDVFTLSGNDSVDYLDDDGNVDPALVAADVTAVLEERPGLRKNAPAFDPTQGTGGLPKRKREEPSLAAMIKGTVADPWSPQR</sequence>
<protein>
    <recommendedName>
        <fullName evidence="4">Scaffolding protein</fullName>
    </recommendedName>
</protein>
<dbReference type="RefSeq" id="WP_305093690.1">
    <property type="nucleotide sequence ID" value="NZ_JBIAMX010000001.1"/>
</dbReference>
<dbReference type="Proteomes" id="UP001601444">
    <property type="component" value="Unassembled WGS sequence"/>
</dbReference>
<feature type="region of interest" description="Disordered" evidence="1">
    <location>
        <begin position="121"/>
        <end position="163"/>
    </location>
</feature>
<accession>A0ABW6PH71</accession>
<reference evidence="2 3" key="1">
    <citation type="submission" date="2024-10" db="EMBL/GenBank/DDBJ databases">
        <title>The Natural Products Discovery Center: Release of the First 8490 Sequenced Strains for Exploring Actinobacteria Biosynthetic Diversity.</title>
        <authorList>
            <person name="Kalkreuter E."/>
            <person name="Kautsar S.A."/>
            <person name="Yang D."/>
            <person name="Bader C.D."/>
            <person name="Teijaro C.N."/>
            <person name="Fluegel L."/>
            <person name="Davis C.M."/>
            <person name="Simpson J.R."/>
            <person name="Lauterbach L."/>
            <person name="Steele A.D."/>
            <person name="Gui C."/>
            <person name="Meng S."/>
            <person name="Li G."/>
            <person name="Viehrig K."/>
            <person name="Ye F."/>
            <person name="Su P."/>
            <person name="Kiefer A.F."/>
            <person name="Nichols A."/>
            <person name="Cepeda A.J."/>
            <person name="Yan W."/>
            <person name="Fan B."/>
            <person name="Jiang Y."/>
            <person name="Adhikari A."/>
            <person name="Zheng C.-J."/>
            <person name="Schuster L."/>
            <person name="Cowan T.M."/>
            <person name="Smanski M.J."/>
            <person name="Chevrette M.G."/>
            <person name="De Carvalho L.P.S."/>
            <person name="Shen B."/>
        </authorList>
    </citation>
    <scope>NUCLEOTIDE SEQUENCE [LARGE SCALE GENOMIC DNA]</scope>
    <source>
        <strain evidence="2 3">NPDC004045</strain>
    </source>
</reference>
<feature type="compositionally biased region" description="Basic and acidic residues" evidence="1">
    <location>
        <begin position="37"/>
        <end position="54"/>
    </location>
</feature>
<keyword evidence="3" id="KW-1185">Reference proteome</keyword>
<evidence type="ECO:0000313" key="2">
    <source>
        <dbReference type="EMBL" id="MFF0541741.1"/>
    </source>
</evidence>
<evidence type="ECO:0000256" key="1">
    <source>
        <dbReference type="SAM" id="MobiDB-lite"/>
    </source>
</evidence>
<comment type="caution">
    <text evidence="2">The sequence shown here is derived from an EMBL/GenBank/DDBJ whole genome shotgun (WGS) entry which is preliminary data.</text>
</comment>
<organism evidence="2 3">
    <name type="scientific">Nocardia thailandica</name>
    <dbReference type="NCBI Taxonomy" id="257275"/>
    <lineage>
        <taxon>Bacteria</taxon>
        <taxon>Bacillati</taxon>
        <taxon>Actinomycetota</taxon>
        <taxon>Actinomycetes</taxon>
        <taxon>Mycobacteriales</taxon>
        <taxon>Nocardiaceae</taxon>
        <taxon>Nocardia</taxon>
    </lineage>
</organism>
<gene>
    <name evidence="2" type="ORF">ACFYTF_02785</name>
</gene>
<evidence type="ECO:0000313" key="3">
    <source>
        <dbReference type="Proteomes" id="UP001601444"/>
    </source>
</evidence>